<dbReference type="EMBL" id="JOJR01000033">
    <property type="protein sequence ID" value="RCN49498.1"/>
    <property type="molecule type" value="Genomic_DNA"/>
</dbReference>
<evidence type="ECO:0000313" key="1">
    <source>
        <dbReference type="EMBL" id="RCN49498.1"/>
    </source>
</evidence>
<comment type="caution">
    <text evidence="1">The sequence shown here is derived from an EMBL/GenBank/DDBJ whole genome shotgun (WGS) entry which is preliminary data.</text>
</comment>
<protein>
    <submittedName>
        <fullName evidence="1">Uncharacterized protein</fullName>
    </submittedName>
</protein>
<name>A0A368H144_ANCCA</name>
<sequence>MNLRNQVMMTTSVMTTKISRVHQMFLMLALRRWLMIPPVLCKPTNKIVSVSLSLLNDGWHPEGRTMWHTYGIIKYLTQILC</sequence>
<dbReference type="AlphaFoldDB" id="A0A368H144"/>
<evidence type="ECO:0000313" key="2">
    <source>
        <dbReference type="Proteomes" id="UP000252519"/>
    </source>
</evidence>
<reference evidence="1 2" key="1">
    <citation type="submission" date="2014-10" db="EMBL/GenBank/DDBJ databases">
        <title>Draft genome of the hookworm Ancylostoma caninum.</title>
        <authorList>
            <person name="Mitreva M."/>
        </authorList>
    </citation>
    <scope>NUCLEOTIDE SEQUENCE [LARGE SCALE GENOMIC DNA]</scope>
    <source>
        <strain evidence="1 2">Baltimore</strain>
    </source>
</reference>
<proteinExistence type="predicted"/>
<dbReference type="Proteomes" id="UP000252519">
    <property type="component" value="Unassembled WGS sequence"/>
</dbReference>
<organism evidence="1 2">
    <name type="scientific">Ancylostoma caninum</name>
    <name type="common">Dog hookworm</name>
    <dbReference type="NCBI Taxonomy" id="29170"/>
    <lineage>
        <taxon>Eukaryota</taxon>
        <taxon>Metazoa</taxon>
        <taxon>Ecdysozoa</taxon>
        <taxon>Nematoda</taxon>
        <taxon>Chromadorea</taxon>
        <taxon>Rhabditida</taxon>
        <taxon>Rhabditina</taxon>
        <taxon>Rhabditomorpha</taxon>
        <taxon>Strongyloidea</taxon>
        <taxon>Ancylostomatidae</taxon>
        <taxon>Ancylostomatinae</taxon>
        <taxon>Ancylostoma</taxon>
    </lineage>
</organism>
<keyword evidence="2" id="KW-1185">Reference proteome</keyword>
<gene>
    <name evidence="1" type="ORF">ANCCAN_04439</name>
</gene>
<accession>A0A368H144</accession>